<evidence type="ECO:0000256" key="4">
    <source>
        <dbReference type="ARBA" id="ARBA00022602"/>
    </source>
</evidence>
<dbReference type="SUPFAM" id="SSF48239">
    <property type="entry name" value="Terpenoid cyclases/Protein prenyltransferases"/>
    <property type="match status" value="1"/>
</dbReference>
<keyword evidence="6 9" id="KW-0479">Metal-binding</keyword>
<evidence type="ECO:0000313" key="12">
    <source>
        <dbReference type="Proteomes" id="UP000761534"/>
    </source>
</evidence>
<evidence type="ECO:0000256" key="7">
    <source>
        <dbReference type="ARBA" id="ARBA00022737"/>
    </source>
</evidence>
<dbReference type="InterPro" id="IPR008930">
    <property type="entry name" value="Terpenoid_cyclase/PrenylTrfase"/>
</dbReference>
<dbReference type="PANTHER" id="PTHR11774:SF6">
    <property type="entry name" value="PROTEIN FARNESYLTRANSFERASE SUBUNIT BETA"/>
    <property type="match status" value="1"/>
</dbReference>
<evidence type="ECO:0000256" key="2">
    <source>
        <dbReference type="ARBA" id="ARBA00012702"/>
    </source>
</evidence>
<dbReference type="OrthoDB" id="10261146at2759"/>
<dbReference type="VEuPathDB" id="FungiDB:TRICI_001282"/>
<comment type="caution">
    <text evidence="11">The sequence shown here is derived from an EMBL/GenBank/DDBJ whole genome shotgun (WGS) entry which is preliminary data.</text>
</comment>
<dbReference type="InterPro" id="IPR026872">
    <property type="entry name" value="FTB"/>
</dbReference>
<keyword evidence="5 9" id="KW-0808">Transferase</keyword>
<comment type="cofactor">
    <cofactor evidence="9">
        <name>Zn(2+)</name>
        <dbReference type="ChEBI" id="CHEBI:29105"/>
    </cofactor>
    <text evidence="9">Binds 1 zinc ion per subunit.</text>
</comment>
<protein>
    <recommendedName>
        <fullName evidence="3 9">Protein farnesyltransferase subunit beta</fullName>
        <shortName evidence="9">FTase-beta</shortName>
        <ecNumber evidence="2 9">2.5.1.58</ecNumber>
    </recommendedName>
</protein>
<dbReference type="Proteomes" id="UP000761534">
    <property type="component" value="Unassembled WGS sequence"/>
</dbReference>
<evidence type="ECO:0000256" key="5">
    <source>
        <dbReference type="ARBA" id="ARBA00022679"/>
    </source>
</evidence>
<evidence type="ECO:0000313" key="11">
    <source>
        <dbReference type="EMBL" id="KAA8916556.1"/>
    </source>
</evidence>
<reference evidence="11" key="1">
    <citation type="journal article" date="2019" name="G3 (Bethesda)">
        <title>Genome Assemblies of Two Rare Opportunistic Yeast Pathogens: Diutina rugosa (syn. Candida rugosa) and Trichomonascus ciferrii (syn. Candida ciferrii).</title>
        <authorList>
            <person name="Mixao V."/>
            <person name="Saus E."/>
            <person name="Hansen A.P."/>
            <person name="Lass-Florl C."/>
            <person name="Gabaldon T."/>
        </authorList>
    </citation>
    <scope>NUCLEOTIDE SEQUENCE</scope>
    <source>
        <strain evidence="11">CBS 4856</strain>
    </source>
</reference>
<keyword evidence="12" id="KW-1185">Reference proteome</keyword>
<dbReference type="CDD" id="cd02893">
    <property type="entry name" value="FTase"/>
    <property type="match status" value="1"/>
</dbReference>
<evidence type="ECO:0000259" key="10">
    <source>
        <dbReference type="Pfam" id="PF00432"/>
    </source>
</evidence>
<dbReference type="GO" id="GO:0004660">
    <property type="term" value="F:protein farnesyltransferase activity"/>
    <property type="evidence" value="ECO:0007669"/>
    <property type="project" value="UniProtKB-UniRule"/>
</dbReference>
<evidence type="ECO:0000256" key="3">
    <source>
        <dbReference type="ARBA" id="ARBA00015798"/>
    </source>
</evidence>
<evidence type="ECO:0000256" key="6">
    <source>
        <dbReference type="ARBA" id="ARBA00022723"/>
    </source>
</evidence>
<feature type="domain" description="Prenyltransferase alpha-alpha toroid" evidence="10">
    <location>
        <begin position="46"/>
        <end position="391"/>
    </location>
</feature>
<name>A0A642VB57_9ASCO</name>
<dbReference type="InterPro" id="IPR001330">
    <property type="entry name" value="Prenyltrans"/>
</dbReference>
<comment type="function">
    <text evidence="9">Catalyzes the transfer of a farnesyl moiety from farnesyl diphosphate to a cysteine at the fourth position from the C-terminus of several proteins. The beta subunit is responsible for peptide-binding.</text>
</comment>
<sequence length="411" mass="45611">MAVESMKVQSPMLWDGFKTETTQDQQQCEEACLELYEKLGDGSKVLDIEKHKKFLYRMLDELPDAFASLDASRPWLIYWASNALAVLGEELSDELRQGIGESVLACQSETGGIGGGNRQLPHLAPSYAGISALAHCGDEEIWKRVDRRKCYDWLMSLKDRETGSFVMHRGGESDARATYCALAIASLLNIMTEELVDKVPEYISSCQTYEGGFGAGPDAEAHGGYAFCALATLCLLGTPHEIVPKYIDVDSFVKWLSSRQMYVEKGFCGRTNKLVDGCYNHWVGGCWALIDNILPCNSSFKLWDRQGLASYTLVCCQFARGGLRDKPGKNADAYHTNYALCGLSGAQYEYRYTGDSSSKLGDFGFEWTSQLSSACDVTDKNRVRPINPVHVVPEGLAEQMHAFYKSLDNQS</sequence>
<dbReference type="InterPro" id="IPR045089">
    <property type="entry name" value="PGGT1B-like"/>
</dbReference>
<dbReference type="Gene3D" id="1.50.10.20">
    <property type="match status" value="1"/>
</dbReference>
<proteinExistence type="inferred from homology"/>
<comment type="subunit">
    <text evidence="9">Heterodimer of an alpha and a beta subunit.</text>
</comment>
<dbReference type="EC" id="2.5.1.58" evidence="2 9"/>
<keyword evidence="8 9" id="KW-0862">Zinc</keyword>
<dbReference type="Pfam" id="PF00432">
    <property type="entry name" value="Prenyltrans"/>
    <property type="match status" value="1"/>
</dbReference>
<dbReference type="GO" id="GO:0008270">
    <property type="term" value="F:zinc ion binding"/>
    <property type="evidence" value="ECO:0007669"/>
    <property type="project" value="UniProtKB-UniRule"/>
</dbReference>
<organism evidence="11 12">
    <name type="scientific">Trichomonascus ciferrii</name>
    <dbReference type="NCBI Taxonomy" id="44093"/>
    <lineage>
        <taxon>Eukaryota</taxon>
        <taxon>Fungi</taxon>
        <taxon>Dikarya</taxon>
        <taxon>Ascomycota</taxon>
        <taxon>Saccharomycotina</taxon>
        <taxon>Dipodascomycetes</taxon>
        <taxon>Dipodascales</taxon>
        <taxon>Trichomonascaceae</taxon>
        <taxon>Trichomonascus</taxon>
        <taxon>Trichomonascus ciferrii complex</taxon>
    </lineage>
</organism>
<gene>
    <name evidence="11" type="ORF">TRICI_001282</name>
</gene>
<evidence type="ECO:0000256" key="1">
    <source>
        <dbReference type="ARBA" id="ARBA00010497"/>
    </source>
</evidence>
<dbReference type="AlphaFoldDB" id="A0A642VB57"/>
<comment type="similarity">
    <text evidence="1 9">Belongs to the protein prenyltransferase subunit beta family.</text>
</comment>
<keyword evidence="7" id="KW-0677">Repeat</keyword>
<dbReference type="EMBL" id="SWFS01000094">
    <property type="protein sequence ID" value="KAA8916556.1"/>
    <property type="molecule type" value="Genomic_DNA"/>
</dbReference>
<keyword evidence="4 9" id="KW-0637">Prenyltransferase</keyword>
<dbReference type="GO" id="GO:0005965">
    <property type="term" value="C:protein farnesyltransferase complex"/>
    <property type="evidence" value="ECO:0007669"/>
    <property type="project" value="UniProtKB-UniRule"/>
</dbReference>
<evidence type="ECO:0000256" key="9">
    <source>
        <dbReference type="RuleBase" id="RU365056"/>
    </source>
</evidence>
<dbReference type="PANTHER" id="PTHR11774">
    <property type="entry name" value="GERANYLGERANYL TRANSFERASE TYPE BETA SUBUNIT"/>
    <property type="match status" value="1"/>
</dbReference>
<evidence type="ECO:0000256" key="8">
    <source>
        <dbReference type="ARBA" id="ARBA00022833"/>
    </source>
</evidence>
<dbReference type="GO" id="GO:0097354">
    <property type="term" value="P:prenylation"/>
    <property type="evidence" value="ECO:0007669"/>
    <property type="project" value="UniProtKB-UniRule"/>
</dbReference>
<comment type="catalytic activity">
    <reaction evidence="9">
        <text>L-cysteinyl-[protein] + (2E,6E)-farnesyl diphosphate = S-(2E,6E)-farnesyl-L-cysteinyl-[protein] + diphosphate</text>
        <dbReference type="Rhea" id="RHEA:13345"/>
        <dbReference type="Rhea" id="RHEA-COMP:10131"/>
        <dbReference type="Rhea" id="RHEA-COMP:11535"/>
        <dbReference type="ChEBI" id="CHEBI:29950"/>
        <dbReference type="ChEBI" id="CHEBI:33019"/>
        <dbReference type="ChEBI" id="CHEBI:86019"/>
        <dbReference type="ChEBI" id="CHEBI:175763"/>
    </reaction>
</comment>
<accession>A0A642VB57</accession>